<dbReference type="GeneID" id="70186443"/>
<sequence length="558" mass="63104">MSTDTQLPSNDIISDKSKRQENTHGLLSPEATPAVEAGRVRADQDRIANLQHPQSGETSASVAHHEDDTRQVAEKIKHILGCPSSEAARMLGLSHQSSTEDARRAWRDTGCMLRRAELEQPEAEEALRKLEDAAEKLGVDTINDIEPVKNWDWTKEAEPDYPDSSASDHSGDEADDVRMTVDDEEIPKPSARVLQVYKNATPIMKSLFQDPTNKELEQQIYNLNQTIGSDNIKEEVPEDTWKIRVGFFAPQYKHIEDFYNRLKTNPADSDAKNAIVTVEKLIDDMIQKHHFPPEWSVCQMQQKPVVAEQTAEEESLFVESDDSAETNTIKYPWPTLDTADGARILGVRPRGKVGLQVCIETRKDGRVVRRLMPASQVPEVTQYIKKDGYKNLAEGQSTWTYKQRGDFEELLWVTDPAHPRSDKRDPPADCCVRFRGQGLQILTRTSLFKVLGEKKARAEMESVCARDGIPAPWQMKPREQSAIKKEDTNVDMHHVPKYGGYSQDQSDVLSHMQARLEDNEKKTSEALAQMEARLERNDNTMSKFQSTLDAILAKLKAM</sequence>
<comment type="caution">
    <text evidence="2">The sequence shown here is derived from an EMBL/GenBank/DDBJ whole genome shotgun (WGS) entry which is preliminary data.</text>
</comment>
<dbReference type="AlphaFoldDB" id="A0A9P8Y390"/>
<dbReference type="RefSeq" id="XP_046011972.1">
    <property type="nucleotide sequence ID" value="XM_046156897.1"/>
</dbReference>
<feature type="region of interest" description="Disordered" evidence="1">
    <location>
        <begin position="1"/>
        <end position="70"/>
    </location>
</feature>
<dbReference type="EMBL" id="JAGTJQ010000006">
    <property type="protein sequence ID" value="KAH7029684.1"/>
    <property type="molecule type" value="Genomic_DNA"/>
</dbReference>
<evidence type="ECO:0000313" key="3">
    <source>
        <dbReference type="Proteomes" id="UP000756346"/>
    </source>
</evidence>
<accession>A0A9P8Y390</accession>
<feature type="compositionally biased region" description="Polar residues" evidence="1">
    <location>
        <begin position="51"/>
        <end position="61"/>
    </location>
</feature>
<protein>
    <submittedName>
        <fullName evidence="2">Uncharacterized protein</fullName>
    </submittedName>
</protein>
<name>A0A9P8Y390_9PEZI</name>
<organism evidence="2 3">
    <name type="scientific">Microdochium trichocladiopsis</name>
    <dbReference type="NCBI Taxonomy" id="1682393"/>
    <lineage>
        <taxon>Eukaryota</taxon>
        <taxon>Fungi</taxon>
        <taxon>Dikarya</taxon>
        <taxon>Ascomycota</taxon>
        <taxon>Pezizomycotina</taxon>
        <taxon>Sordariomycetes</taxon>
        <taxon>Xylariomycetidae</taxon>
        <taxon>Xylariales</taxon>
        <taxon>Microdochiaceae</taxon>
        <taxon>Microdochium</taxon>
    </lineage>
</organism>
<dbReference type="OrthoDB" id="5244747at2759"/>
<proteinExistence type="predicted"/>
<keyword evidence="3" id="KW-1185">Reference proteome</keyword>
<feature type="compositionally biased region" description="Basic and acidic residues" evidence="1">
    <location>
        <begin position="13"/>
        <end position="22"/>
    </location>
</feature>
<gene>
    <name evidence="2" type="ORF">B0I36DRAFT_350513</name>
</gene>
<dbReference type="Proteomes" id="UP000756346">
    <property type="component" value="Unassembled WGS sequence"/>
</dbReference>
<evidence type="ECO:0000256" key="1">
    <source>
        <dbReference type="SAM" id="MobiDB-lite"/>
    </source>
</evidence>
<evidence type="ECO:0000313" key="2">
    <source>
        <dbReference type="EMBL" id="KAH7029684.1"/>
    </source>
</evidence>
<reference evidence="2" key="1">
    <citation type="journal article" date="2021" name="Nat. Commun.">
        <title>Genetic determinants of endophytism in the Arabidopsis root mycobiome.</title>
        <authorList>
            <person name="Mesny F."/>
            <person name="Miyauchi S."/>
            <person name="Thiergart T."/>
            <person name="Pickel B."/>
            <person name="Atanasova L."/>
            <person name="Karlsson M."/>
            <person name="Huettel B."/>
            <person name="Barry K.W."/>
            <person name="Haridas S."/>
            <person name="Chen C."/>
            <person name="Bauer D."/>
            <person name="Andreopoulos W."/>
            <person name="Pangilinan J."/>
            <person name="LaButti K."/>
            <person name="Riley R."/>
            <person name="Lipzen A."/>
            <person name="Clum A."/>
            <person name="Drula E."/>
            <person name="Henrissat B."/>
            <person name="Kohler A."/>
            <person name="Grigoriev I.V."/>
            <person name="Martin F.M."/>
            <person name="Hacquard S."/>
        </authorList>
    </citation>
    <scope>NUCLEOTIDE SEQUENCE</scope>
    <source>
        <strain evidence="2">MPI-CAGE-CH-0230</strain>
    </source>
</reference>
<feature type="compositionally biased region" description="Polar residues" evidence="1">
    <location>
        <begin position="1"/>
        <end position="12"/>
    </location>
</feature>
<feature type="region of interest" description="Disordered" evidence="1">
    <location>
        <begin position="150"/>
        <end position="174"/>
    </location>
</feature>